<evidence type="ECO:0000313" key="4">
    <source>
        <dbReference type="Proteomes" id="UP000005737"/>
    </source>
</evidence>
<dbReference type="Proteomes" id="UP000005737">
    <property type="component" value="Unassembled WGS sequence"/>
</dbReference>
<dbReference type="PANTHER" id="PTHR37826:SF2">
    <property type="entry name" value="ZINC-RIBBON DOMAIN-CONTAINING PROTEIN"/>
    <property type="match status" value="1"/>
</dbReference>
<feature type="domain" description="SHOCT" evidence="1">
    <location>
        <begin position="294"/>
        <end position="320"/>
    </location>
</feature>
<dbReference type="Pfam" id="PF13421">
    <property type="entry name" value="Band_7_1"/>
    <property type="match status" value="1"/>
</dbReference>
<reference evidence="3 4" key="1">
    <citation type="submission" date="2011-10" db="EMBL/GenBank/DDBJ databases">
        <title>The Improved High-Quality Draft genome of Leptonema illini DSM 21528.</title>
        <authorList>
            <consortium name="US DOE Joint Genome Institute (JGI-PGF)"/>
            <person name="Lucas S."/>
            <person name="Copeland A."/>
            <person name="Lapidus A."/>
            <person name="Glavina del Rio T."/>
            <person name="Dalin E."/>
            <person name="Tice H."/>
            <person name="Bruce D."/>
            <person name="Goodwin L."/>
            <person name="Pitluck S."/>
            <person name="Peters L."/>
            <person name="Mikhailova N."/>
            <person name="Held B."/>
            <person name="Kyrpides N."/>
            <person name="Mavromatis K."/>
            <person name="Ivanova N."/>
            <person name="Markowitz V."/>
            <person name="Cheng J.-F."/>
            <person name="Hugenholtz P."/>
            <person name="Woyke T."/>
            <person name="Wu D."/>
            <person name="Gronow S."/>
            <person name="Wellnitz S."/>
            <person name="Brambilla E.-M."/>
            <person name="Klenk H.-P."/>
            <person name="Eisen J.A."/>
        </authorList>
    </citation>
    <scope>NUCLEOTIDE SEQUENCE [LARGE SCALE GENOMIC DNA]</scope>
    <source>
        <strain evidence="3 4">DSM 21528</strain>
    </source>
</reference>
<feature type="domain" description="SPFH" evidence="2">
    <location>
        <begin position="26"/>
        <end position="233"/>
    </location>
</feature>
<dbReference type="CDD" id="cd03408">
    <property type="entry name" value="SPFH_like_u1"/>
    <property type="match status" value="1"/>
</dbReference>
<gene>
    <name evidence="3" type="ORF">Lepil_4031</name>
</gene>
<dbReference type="PANTHER" id="PTHR37826">
    <property type="entry name" value="FLOTILLIN BAND_7_5 DOMAIN PROTEIN"/>
    <property type="match status" value="1"/>
</dbReference>
<keyword evidence="3" id="KW-0472">Membrane</keyword>
<dbReference type="EMBL" id="JH597773">
    <property type="protein sequence ID" value="EHQ08679.1"/>
    <property type="molecule type" value="Genomic_DNA"/>
</dbReference>
<protein>
    <submittedName>
        <fullName evidence="3">Putative transmembrane protein</fullName>
    </submittedName>
</protein>
<keyword evidence="4" id="KW-1185">Reference proteome</keyword>
<dbReference type="STRING" id="183.GCA_002009735_00235"/>
<dbReference type="HOGENOM" id="CLU_037108_1_1_12"/>
<evidence type="ECO:0000259" key="2">
    <source>
        <dbReference type="Pfam" id="PF13421"/>
    </source>
</evidence>
<dbReference type="InterPro" id="IPR033880">
    <property type="entry name" value="SPFH_YdjI"/>
</dbReference>
<proteinExistence type="predicted"/>
<dbReference type="SUPFAM" id="SSF117892">
    <property type="entry name" value="Band 7/SPFH domain"/>
    <property type="match status" value="1"/>
</dbReference>
<organism evidence="3 4">
    <name type="scientific">Leptonema illini DSM 21528</name>
    <dbReference type="NCBI Taxonomy" id="929563"/>
    <lineage>
        <taxon>Bacteria</taxon>
        <taxon>Pseudomonadati</taxon>
        <taxon>Spirochaetota</taxon>
        <taxon>Spirochaetia</taxon>
        <taxon>Leptospirales</taxon>
        <taxon>Leptospiraceae</taxon>
        <taxon>Leptonema</taxon>
    </lineage>
</organism>
<accession>H2CC07</accession>
<name>H2CC07_9LEPT</name>
<keyword evidence="3" id="KW-0812">Transmembrane</keyword>
<dbReference type="InterPro" id="IPR036013">
    <property type="entry name" value="Band_7/SPFH_dom_sf"/>
</dbReference>
<dbReference type="RefSeq" id="WP_002775573.1">
    <property type="nucleotide sequence ID" value="NZ_JH597773.1"/>
</dbReference>
<evidence type="ECO:0000259" key="1">
    <source>
        <dbReference type="Pfam" id="PF09851"/>
    </source>
</evidence>
<dbReference type="AlphaFoldDB" id="H2CC07"/>
<dbReference type="InterPro" id="IPR018649">
    <property type="entry name" value="SHOCT"/>
</dbReference>
<dbReference type="Pfam" id="PF09851">
    <property type="entry name" value="SHOCT"/>
    <property type="match status" value="1"/>
</dbReference>
<sequence length="323" mass="36330">MSDNQNKTLRSVIEWNNPDAELLFERWTEDGNEIKNASRLIVGPGQGCLFVYEGRIESVFTKEGSYELKTDNIPFWTNVKNAMYGMQSVHTVGIYFFRTGHIVNRRWGTPSPITYSDPKFKFPVGLGIFGNFSFSIVDPVEFFRRLVAGVHIYTVREIQKVLVSRITQPMSDFLASAAFGYVDIGSHRNEIAAHCLASSAPIFTGLGLELLDLRIEGTNFDEATQTRIGRIADMSAEAQALKEVGIDYAQHQQLQAMRDLARNEGGGNLGMQMGLGLEMAKQMKPSESDDIMPKLEKLKKMLEMQLITDEEFAAKKQDLLTRL</sequence>
<evidence type="ECO:0000313" key="3">
    <source>
        <dbReference type="EMBL" id="EHQ08679.1"/>
    </source>
</evidence>